<keyword evidence="3" id="KW-0540">Nuclease</keyword>
<proteinExistence type="predicted"/>
<gene>
    <name evidence="8" type="ORF">RIMI_LOCUS19514102</name>
</gene>
<dbReference type="PROSITE" id="PS50994">
    <property type="entry name" value="INTEGRASE"/>
    <property type="match status" value="1"/>
</dbReference>
<keyword evidence="9" id="KW-1185">Reference proteome</keyword>
<dbReference type="InterPro" id="IPR036397">
    <property type="entry name" value="RNaseH_sf"/>
</dbReference>
<dbReference type="InterPro" id="IPR001584">
    <property type="entry name" value="Integrase_cat-core"/>
</dbReference>
<evidence type="ECO:0000256" key="3">
    <source>
        <dbReference type="ARBA" id="ARBA00022722"/>
    </source>
</evidence>
<comment type="caution">
    <text evidence="8">The sequence shown here is derived from an EMBL/GenBank/DDBJ whole genome shotgun (WGS) entry which is preliminary data.</text>
</comment>
<dbReference type="InterPro" id="IPR012337">
    <property type="entry name" value="RNaseH-like_sf"/>
</dbReference>
<dbReference type="Gene3D" id="3.10.20.370">
    <property type="match status" value="1"/>
</dbReference>
<dbReference type="Gene3D" id="2.30.30.850">
    <property type="match status" value="1"/>
</dbReference>
<dbReference type="Pfam" id="PF18697">
    <property type="entry name" value="MLVIN_C"/>
    <property type="match status" value="1"/>
</dbReference>
<evidence type="ECO:0000256" key="5">
    <source>
        <dbReference type="ARBA" id="ARBA00022801"/>
    </source>
</evidence>
<dbReference type="PANTHER" id="PTHR37984">
    <property type="entry name" value="PROTEIN CBG26694"/>
    <property type="match status" value="1"/>
</dbReference>
<evidence type="ECO:0000256" key="4">
    <source>
        <dbReference type="ARBA" id="ARBA00022759"/>
    </source>
</evidence>
<protein>
    <submittedName>
        <fullName evidence="8">Uncharacterized protein</fullName>
    </submittedName>
</protein>
<feature type="domain" description="RNase H type-1" evidence="6">
    <location>
        <begin position="213"/>
        <end position="360"/>
    </location>
</feature>
<dbReference type="InterPro" id="IPR002156">
    <property type="entry name" value="RNaseH_domain"/>
</dbReference>
<dbReference type="Gene3D" id="1.10.340.70">
    <property type="match status" value="1"/>
</dbReference>
<dbReference type="InterPro" id="IPR040643">
    <property type="entry name" value="MLVIN_C"/>
</dbReference>
<keyword evidence="1" id="KW-0808">Transferase</keyword>
<reference evidence="8" key="1">
    <citation type="submission" date="2023-07" db="EMBL/GenBank/DDBJ databases">
        <authorList>
            <person name="Stuckert A."/>
        </authorList>
    </citation>
    <scope>NUCLEOTIDE SEQUENCE</scope>
</reference>
<keyword evidence="4" id="KW-0255">Endonuclease</keyword>
<dbReference type="Proteomes" id="UP001176940">
    <property type="component" value="Unassembled WGS sequence"/>
</dbReference>
<sequence length="768" mass="85370">MQPLYDCLKDTPFTLTKEAIDGFYMLKTAITSSPALGLPDYAKLFCLFVMEKQGHATGVLTQLHGGRQWPLGYYLARLDPVARGAPTCMRAVFATHLLLDKTSDIILGHELRIMAPHDITAIMAQTQPKHLSAARHLRLQCSLLLPDNVSISRCAVLNPATLLPLPRGEESEAHISDTTMEEVVDSEMAQHDCLALMRQETSGFDSVTDVPLEDSDLTLFVDGSRYADQEGRFHTGIAVVTEDTVLLAQPLPPSVSAQEEELRALAEACKMSAQRKATIYSDSRYAYGVCHDYGPIWKARDFITANGTPVIHHKAIQELMESLMMPERVVVVKVKAHTGGTSKEAVSNRLADVTAKEAALLPLDAETSHLYSLLDSEAEEKKQSWEKMLSTLQRQAPKKETDKWTQDGATQDERHLMMTKGKPYLPRVHYPMVAKWAHGTTHQSKIKMHNLVRQYYHAPGFSTVAANITKGCLVCARCNPGKTEKIPQKCTPKPLYPFQRIQIDHIQMPHSGGFEVETGTGNRNFSGWPEAFPVKNQSAKTTAKKLLSEIVCRYGLPETIESDQGPAFTANLTKEIWDALGTELALHTPYHPQSSGKVERLNGTLKCKMLKAAQETGKPWHESLPLALFSVRHTPSGPTKLSPYEILFGSAPRLGLYIPQQLSMQYDTLTKFVIELAKHLTKIHSRVFSSIPDPEDLEGTHQIQPGDWVLTKRFNRRTLEPRYDGPYQVLLTTATAVKLEGKPTWIHASHCKKVPDPEASGGCHPSSI</sequence>
<dbReference type="Pfam" id="PF00665">
    <property type="entry name" value="rve"/>
    <property type="match status" value="1"/>
</dbReference>
<dbReference type="InterPro" id="IPR043502">
    <property type="entry name" value="DNA/RNA_pol_sf"/>
</dbReference>
<dbReference type="InterPro" id="IPR050951">
    <property type="entry name" value="Retrovirus_Pol_polyprotein"/>
</dbReference>
<keyword evidence="2" id="KW-0548">Nucleotidyltransferase</keyword>
<dbReference type="PANTHER" id="PTHR37984:SF5">
    <property type="entry name" value="PROTEIN NYNRIN-LIKE"/>
    <property type="match status" value="1"/>
</dbReference>
<dbReference type="Pfam" id="PF09337">
    <property type="entry name" value="zf-H2C2"/>
    <property type="match status" value="1"/>
</dbReference>
<keyword evidence="5" id="KW-0378">Hydrolase</keyword>
<feature type="domain" description="Integrase catalytic" evidence="7">
    <location>
        <begin position="493"/>
        <end position="651"/>
    </location>
</feature>
<dbReference type="EMBL" id="CAUEEQ010062524">
    <property type="protein sequence ID" value="CAJ0964720.1"/>
    <property type="molecule type" value="Genomic_DNA"/>
</dbReference>
<accession>A0ABN9MD72</accession>
<name>A0ABN9MD72_9NEOB</name>
<evidence type="ECO:0000259" key="7">
    <source>
        <dbReference type="PROSITE" id="PS50994"/>
    </source>
</evidence>
<evidence type="ECO:0000256" key="2">
    <source>
        <dbReference type="ARBA" id="ARBA00022695"/>
    </source>
</evidence>
<dbReference type="Gene3D" id="3.30.420.10">
    <property type="entry name" value="Ribonuclease H-like superfamily/Ribonuclease H"/>
    <property type="match status" value="2"/>
</dbReference>
<dbReference type="Pfam" id="PF00075">
    <property type="entry name" value="RNase_H"/>
    <property type="match status" value="1"/>
</dbReference>
<evidence type="ECO:0000256" key="1">
    <source>
        <dbReference type="ARBA" id="ARBA00022679"/>
    </source>
</evidence>
<organism evidence="8 9">
    <name type="scientific">Ranitomeya imitator</name>
    <name type="common">mimic poison frog</name>
    <dbReference type="NCBI Taxonomy" id="111125"/>
    <lineage>
        <taxon>Eukaryota</taxon>
        <taxon>Metazoa</taxon>
        <taxon>Chordata</taxon>
        <taxon>Craniata</taxon>
        <taxon>Vertebrata</taxon>
        <taxon>Euteleostomi</taxon>
        <taxon>Amphibia</taxon>
        <taxon>Batrachia</taxon>
        <taxon>Anura</taxon>
        <taxon>Neobatrachia</taxon>
        <taxon>Hyloidea</taxon>
        <taxon>Dendrobatidae</taxon>
        <taxon>Dendrobatinae</taxon>
        <taxon>Ranitomeya</taxon>
    </lineage>
</organism>
<dbReference type="SUPFAM" id="SSF56672">
    <property type="entry name" value="DNA/RNA polymerases"/>
    <property type="match status" value="1"/>
</dbReference>
<dbReference type="SUPFAM" id="SSF53098">
    <property type="entry name" value="Ribonuclease H-like"/>
    <property type="match status" value="2"/>
</dbReference>
<evidence type="ECO:0000259" key="6">
    <source>
        <dbReference type="PROSITE" id="PS50879"/>
    </source>
</evidence>
<dbReference type="InterPro" id="IPR015416">
    <property type="entry name" value="Znf_H2C2_histone_UAS-bd"/>
</dbReference>
<evidence type="ECO:0000313" key="9">
    <source>
        <dbReference type="Proteomes" id="UP001176940"/>
    </source>
</evidence>
<evidence type="ECO:0000313" key="8">
    <source>
        <dbReference type="EMBL" id="CAJ0964720.1"/>
    </source>
</evidence>
<dbReference type="PROSITE" id="PS50879">
    <property type="entry name" value="RNASE_H_1"/>
    <property type="match status" value="1"/>
</dbReference>